<gene>
    <name evidence="1" type="ORF">JD108_08300</name>
    <name evidence="2" type="ORF">KDJ56_07980</name>
</gene>
<evidence type="ECO:0000313" key="3">
    <source>
        <dbReference type="Proteomes" id="UP000595847"/>
    </source>
</evidence>
<reference evidence="1 3" key="1">
    <citation type="submission" date="2020-12" db="EMBL/GenBank/DDBJ databases">
        <title>strain FJAT-54423T represents a novel species of the genus Brevibacillus.</title>
        <authorList>
            <person name="Tang R."/>
        </authorList>
    </citation>
    <scope>NUCLEOTIDE SEQUENCE [LARGE SCALE GENOMIC DNA]</scope>
    <source>
        <strain evidence="1 3">FJAT-54423</strain>
    </source>
</reference>
<dbReference type="EMBL" id="CP066308">
    <property type="protein sequence ID" value="QQE75852.1"/>
    <property type="molecule type" value="Genomic_DNA"/>
</dbReference>
<sequence length="77" mass="8806">MKHIQAMASLRFLEEHFDYTVMHDSRRKSEAGEVRTIIAQNPEGVVRVLQSTVRKGSESVQQVILSEVELTILKQLL</sequence>
<evidence type="ECO:0000313" key="4">
    <source>
        <dbReference type="Proteomes" id="UP000677234"/>
    </source>
</evidence>
<proteinExistence type="predicted"/>
<dbReference type="AlphaFoldDB" id="A0A7T5ENK8"/>
<name>A0A7T5ENK8_9BACL</name>
<dbReference type="RefSeq" id="WP_198829365.1">
    <property type="nucleotide sequence ID" value="NZ_CP066308.1"/>
</dbReference>
<accession>A0A7T5ENK8</accession>
<organism evidence="1 3">
    <name type="scientific">Brevibacillus composti</name>
    <dbReference type="NCBI Taxonomy" id="2796470"/>
    <lineage>
        <taxon>Bacteria</taxon>
        <taxon>Bacillati</taxon>
        <taxon>Bacillota</taxon>
        <taxon>Bacilli</taxon>
        <taxon>Bacillales</taxon>
        <taxon>Paenibacillaceae</taxon>
        <taxon>Brevibacillus</taxon>
    </lineage>
</organism>
<dbReference type="Proteomes" id="UP000595847">
    <property type="component" value="Chromosome"/>
</dbReference>
<protein>
    <submittedName>
        <fullName evidence="1">Uncharacterized protein</fullName>
    </submittedName>
</protein>
<reference evidence="2" key="2">
    <citation type="submission" date="2021-04" db="EMBL/GenBank/DDBJ databases">
        <title>Brevibacillus composti FJAT-54423, complete genome.</title>
        <authorList>
            <person name="Tang R."/>
        </authorList>
    </citation>
    <scope>NUCLEOTIDE SEQUENCE</scope>
    <source>
        <strain evidence="2">FJAT-54424</strain>
    </source>
</reference>
<evidence type="ECO:0000313" key="1">
    <source>
        <dbReference type="EMBL" id="QQE75852.1"/>
    </source>
</evidence>
<dbReference type="Proteomes" id="UP000677234">
    <property type="component" value="Chromosome"/>
</dbReference>
<keyword evidence="4" id="KW-1185">Reference proteome</keyword>
<dbReference type="KEGG" id="bcop:JD108_08300"/>
<evidence type="ECO:0000313" key="2">
    <source>
        <dbReference type="EMBL" id="QUO42878.1"/>
    </source>
</evidence>
<dbReference type="EMBL" id="CP073708">
    <property type="protein sequence ID" value="QUO42878.1"/>
    <property type="molecule type" value="Genomic_DNA"/>
</dbReference>